<keyword evidence="9" id="KW-1185">Reference proteome</keyword>
<comment type="similarity">
    <text evidence="3">Belongs to the lysine N(6)-hydroxylase/L-ornithine N(5)-oxygenase family.</text>
</comment>
<dbReference type="InterPro" id="IPR036188">
    <property type="entry name" value="FAD/NAD-bd_sf"/>
</dbReference>
<comment type="pathway">
    <text evidence="2">Siderophore biosynthesis.</text>
</comment>
<accession>A0ABM6FRA3</accession>
<keyword evidence="4" id="KW-0285">Flavoprotein</keyword>
<dbReference type="PANTHER" id="PTHR42802">
    <property type="entry name" value="MONOOXYGENASE"/>
    <property type="match status" value="1"/>
</dbReference>
<dbReference type="Gene3D" id="3.50.50.60">
    <property type="entry name" value="FAD/NAD(P)-binding domain"/>
    <property type="match status" value="1"/>
</dbReference>
<evidence type="ECO:0000256" key="7">
    <source>
        <dbReference type="ARBA" id="ARBA00023002"/>
    </source>
</evidence>
<dbReference type="PRINTS" id="PR00368">
    <property type="entry name" value="FADPNR"/>
</dbReference>
<dbReference type="EMBL" id="CP010897">
    <property type="protein sequence ID" value="APD11329.1"/>
    <property type="molecule type" value="Genomic_DNA"/>
</dbReference>
<reference evidence="9" key="1">
    <citation type="submission" date="2015-02" db="EMBL/GenBank/DDBJ databases">
        <title>Complete Genome Sequencing of Pandoraea vervacti NS15 sp. nov.</title>
        <authorList>
            <person name="Chan K.-G."/>
        </authorList>
    </citation>
    <scope>NUCLEOTIDE SEQUENCE [LARGE SCALE GENOMIC DNA]</scope>
    <source>
        <strain evidence="9">NS15</strain>
    </source>
</reference>
<evidence type="ECO:0008006" key="10">
    <source>
        <dbReference type="Google" id="ProtNLM"/>
    </source>
</evidence>
<evidence type="ECO:0000256" key="1">
    <source>
        <dbReference type="ARBA" id="ARBA00001974"/>
    </source>
</evidence>
<dbReference type="InterPro" id="IPR025700">
    <property type="entry name" value="Lys/Orn_oxygenase"/>
</dbReference>
<dbReference type="Pfam" id="PF13434">
    <property type="entry name" value="Lys_Orn_oxgnase"/>
    <property type="match status" value="1"/>
</dbReference>
<proteinExistence type="inferred from homology"/>
<evidence type="ECO:0000313" key="8">
    <source>
        <dbReference type="EMBL" id="APD11329.1"/>
    </source>
</evidence>
<evidence type="ECO:0000256" key="5">
    <source>
        <dbReference type="ARBA" id="ARBA00022827"/>
    </source>
</evidence>
<gene>
    <name evidence="8" type="ORF">UC34_15545</name>
</gene>
<evidence type="ECO:0000313" key="9">
    <source>
        <dbReference type="Proteomes" id="UP000035085"/>
    </source>
</evidence>
<sequence>MTLPDDPAEALMHASTEPSTTTPALPDAAPHDLIGVGFGPSNLALAIALEEHCGQRLGPARFLFLEKQPEFTWHGNMLLSNSRMQIAYLKDLATLRNPRSRFTFINYLHEKARLSAFINLQSHYPTRREYNDYLRWAAAHFHGQCAYGETVTGIEPVRERDQVVALQVHSRNAQGEAQSRRTRNVILGAGGTPHVPPVFASLHGARHARVFHSSEYLARVAALNDTQPRRVAVVGGGQSAAEIFLDLAEQWPQAQVDLVMRGRALKPADSSPFVNEIFDPQFTDFIYAQPVEQRERILDEFRNTNYAVVDDDLIARIYDVLYQQRVGGHGHHALLSCHDIQEARAHGNHVTLHMHERLSGRAVTQHYDVVVLATGYERRTHEALLADVAPWLDGFEGERDYRLRAQNNFQPGIYLQGYCEPTHGLSDTLLSILATRASEIATSLLARGASQHDTCAQPTSTARITALAG</sequence>
<keyword evidence="6" id="KW-0521">NADP</keyword>
<keyword evidence="7" id="KW-0560">Oxidoreductase</keyword>
<name>A0ABM6FRA3_9BURK</name>
<keyword evidence="5" id="KW-0274">FAD</keyword>
<dbReference type="SUPFAM" id="SSF51905">
    <property type="entry name" value="FAD/NAD(P)-binding domain"/>
    <property type="match status" value="2"/>
</dbReference>
<protein>
    <recommendedName>
        <fullName evidence="10">Ornithine monooxygenase</fullName>
    </recommendedName>
</protein>
<comment type="cofactor">
    <cofactor evidence="1">
        <name>FAD</name>
        <dbReference type="ChEBI" id="CHEBI:57692"/>
    </cofactor>
</comment>
<organism evidence="8 9">
    <name type="scientific">Pandoraea vervacti</name>
    <dbReference type="NCBI Taxonomy" id="656178"/>
    <lineage>
        <taxon>Bacteria</taxon>
        <taxon>Pseudomonadati</taxon>
        <taxon>Pseudomonadota</taxon>
        <taxon>Betaproteobacteria</taxon>
        <taxon>Burkholderiales</taxon>
        <taxon>Burkholderiaceae</taxon>
        <taxon>Pandoraea</taxon>
    </lineage>
</organism>
<dbReference type="Proteomes" id="UP000035085">
    <property type="component" value="Chromosome"/>
</dbReference>
<evidence type="ECO:0000256" key="4">
    <source>
        <dbReference type="ARBA" id="ARBA00022630"/>
    </source>
</evidence>
<evidence type="ECO:0000256" key="6">
    <source>
        <dbReference type="ARBA" id="ARBA00022857"/>
    </source>
</evidence>
<evidence type="ECO:0000256" key="2">
    <source>
        <dbReference type="ARBA" id="ARBA00004924"/>
    </source>
</evidence>
<dbReference type="PANTHER" id="PTHR42802:SF1">
    <property type="entry name" value="L-ORNITHINE N(5)-MONOOXYGENASE"/>
    <property type="match status" value="1"/>
</dbReference>
<evidence type="ECO:0000256" key="3">
    <source>
        <dbReference type="ARBA" id="ARBA00007588"/>
    </source>
</evidence>